<protein>
    <submittedName>
        <fullName evidence="2">Uncharacterized protein</fullName>
    </submittedName>
</protein>
<feature type="region of interest" description="Disordered" evidence="1">
    <location>
        <begin position="52"/>
        <end position="75"/>
    </location>
</feature>
<name>A0ABQ9DII3_9PASS</name>
<proteinExistence type="predicted"/>
<feature type="region of interest" description="Disordered" evidence="1">
    <location>
        <begin position="151"/>
        <end position="206"/>
    </location>
</feature>
<dbReference type="Proteomes" id="UP001145742">
    <property type="component" value="Unassembled WGS sequence"/>
</dbReference>
<evidence type="ECO:0000313" key="2">
    <source>
        <dbReference type="EMBL" id="KAJ7419810.1"/>
    </source>
</evidence>
<dbReference type="EMBL" id="WHWB01033446">
    <property type="protein sequence ID" value="KAJ7419810.1"/>
    <property type="molecule type" value="Genomic_DNA"/>
</dbReference>
<evidence type="ECO:0000313" key="3">
    <source>
        <dbReference type="Proteomes" id="UP001145742"/>
    </source>
</evidence>
<feature type="compositionally biased region" description="Basic residues" evidence="1">
    <location>
        <begin position="177"/>
        <end position="186"/>
    </location>
</feature>
<evidence type="ECO:0000256" key="1">
    <source>
        <dbReference type="SAM" id="MobiDB-lite"/>
    </source>
</evidence>
<sequence length="206" mass="23473">MEKPFGERNLKDIRRDGCCGCDGISEKTAGVGIAVKRRCKNTWNSSAAYFKMAPNPTEKGGTNPRGGKSNTPREVSPCHQCQLLQRLLGVRVSTTSGGSKVIIMTTKASSWNRFDGDDHQLKSACSTAKSKHLFELWDRSPEVSYEETVLQHLSEKEKTSEKKKRRPAKHLSEKKKTTEKKRRAAKHLLEKINHQRRRREQQRNLE</sequence>
<comment type="caution">
    <text evidence="2">The sequence shown here is derived from an EMBL/GenBank/DDBJ whole genome shotgun (WGS) entry which is preliminary data.</text>
</comment>
<accession>A0ABQ9DII3</accession>
<organism evidence="2 3">
    <name type="scientific">Willisornis vidua</name>
    <name type="common">Xingu scale-backed antbird</name>
    <dbReference type="NCBI Taxonomy" id="1566151"/>
    <lineage>
        <taxon>Eukaryota</taxon>
        <taxon>Metazoa</taxon>
        <taxon>Chordata</taxon>
        <taxon>Craniata</taxon>
        <taxon>Vertebrata</taxon>
        <taxon>Euteleostomi</taxon>
        <taxon>Archelosauria</taxon>
        <taxon>Archosauria</taxon>
        <taxon>Dinosauria</taxon>
        <taxon>Saurischia</taxon>
        <taxon>Theropoda</taxon>
        <taxon>Coelurosauria</taxon>
        <taxon>Aves</taxon>
        <taxon>Neognathae</taxon>
        <taxon>Neoaves</taxon>
        <taxon>Telluraves</taxon>
        <taxon>Australaves</taxon>
        <taxon>Passeriformes</taxon>
        <taxon>Thamnophilidae</taxon>
        <taxon>Willisornis</taxon>
    </lineage>
</organism>
<keyword evidence="3" id="KW-1185">Reference proteome</keyword>
<gene>
    <name evidence="2" type="ORF">WISP_51978</name>
</gene>
<reference evidence="2" key="1">
    <citation type="submission" date="2019-10" db="EMBL/GenBank/DDBJ databases">
        <authorList>
            <person name="Soares A.E.R."/>
            <person name="Aleixo A."/>
            <person name="Schneider P."/>
            <person name="Miyaki C.Y."/>
            <person name="Schneider M.P."/>
            <person name="Mello C."/>
            <person name="Vasconcelos A.T.R."/>
        </authorList>
    </citation>
    <scope>NUCLEOTIDE SEQUENCE</scope>
    <source>
        <tissue evidence="2">Muscle</tissue>
    </source>
</reference>